<dbReference type="RefSeq" id="YP_009603098.1">
    <property type="nucleotide sequence ID" value="NC_041948.1"/>
</dbReference>
<feature type="region of interest" description="Disordered" evidence="1">
    <location>
        <begin position="96"/>
        <end position="116"/>
    </location>
</feature>
<reference evidence="2 3" key="1">
    <citation type="submission" date="2015-11" db="EMBL/GenBank/DDBJ databases">
        <authorList>
            <person name="Aziz R.M."/>
            <person name="Carl E.L."/>
            <person name="Farooq M.A."/>
            <person name="Gal B."/>
            <person name="Garcia Martinez K."/>
            <person name="Mathew K.J."/>
            <person name="Obando D.J."/>
            <person name="Robinson K.M."/>
            <person name="Robinson M.D."/>
            <person name="Sanders L.M."/>
            <person name="Silva M.P."/>
            <person name="Tasnim L."/>
            <person name="Vo M."/>
            <person name="Vo Q.D."/>
            <person name="Simon S.E."/>
            <person name="Hughes L.E."/>
            <person name="Benjamin R.C."/>
            <person name="Bradley K.W."/>
            <person name="Asai D.J."/>
            <person name="Bowman C.A."/>
            <person name="Russell D.A."/>
            <person name="Pope W.H."/>
            <person name="Jacobs-Sera D."/>
            <person name="Hendrix R.W."/>
            <person name="Hatfull G.F."/>
        </authorList>
    </citation>
    <scope>NUCLEOTIDE SEQUENCE [LARGE SCALE GENOMIC DNA]</scope>
</reference>
<name>A0A0U4KMD7_9CAUD</name>
<dbReference type="Proteomes" id="UP000222527">
    <property type="component" value="Segment"/>
</dbReference>
<dbReference type="EMBL" id="KU160642">
    <property type="protein sequence ID" value="ALY08696.1"/>
    <property type="molecule type" value="Genomic_DNA"/>
</dbReference>
<accession>A0A0U4KMD7</accession>
<dbReference type="InterPro" id="IPR055635">
    <property type="entry name" value="DUF7211"/>
</dbReference>
<organism evidence="2 3">
    <name type="scientific">Arthrobacter phage Circum</name>
    <dbReference type="NCBI Taxonomy" id="1772295"/>
    <lineage>
        <taxon>Viruses</taxon>
        <taxon>Duplodnaviria</taxon>
        <taxon>Heunggongvirae</taxon>
        <taxon>Uroviricota</taxon>
        <taxon>Caudoviricetes</taxon>
        <taxon>Mudcatvirus</taxon>
        <taxon>Mudcatvirus circum</taxon>
    </lineage>
</organism>
<dbReference type="OrthoDB" id="14342at10239"/>
<dbReference type="Pfam" id="PF23847">
    <property type="entry name" value="DUF7211"/>
    <property type="match status" value="1"/>
</dbReference>
<proteinExistence type="predicted"/>
<sequence>MTNFEISEERLDEILAHYGVLGMKWGKRSGITRQQKRTDREAAKDAKEAALAKMYFGEGAGIRRRHINNAVKSKSRDPNYKEAFERHYANQDLAKAGTTARGQRKRKNASNATKKTAKGVKHVLTGNSQYANMTAIALVGAAAYARKTGVDKLILRAGTELVKNVMRSV</sequence>
<dbReference type="KEGG" id="vg:40078967"/>
<evidence type="ECO:0000256" key="1">
    <source>
        <dbReference type="SAM" id="MobiDB-lite"/>
    </source>
</evidence>
<protein>
    <submittedName>
        <fullName evidence="2">Uncharacterized protein</fullName>
    </submittedName>
</protein>
<keyword evidence="3" id="KW-1185">Reference proteome</keyword>
<evidence type="ECO:0000313" key="3">
    <source>
        <dbReference type="Proteomes" id="UP000222527"/>
    </source>
</evidence>
<gene>
    <name evidence="2" type="primary">9</name>
    <name evidence="2" type="ORF">CIRCUM_9</name>
</gene>
<evidence type="ECO:0000313" key="2">
    <source>
        <dbReference type="EMBL" id="ALY08696.1"/>
    </source>
</evidence>
<dbReference type="GeneID" id="40078967"/>